<reference evidence="3" key="1">
    <citation type="journal article" date="2019" name="Int. J. Syst. Evol. Microbiol.">
        <title>The Global Catalogue of Microorganisms (GCM) 10K type strain sequencing project: providing services to taxonomists for standard genome sequencing and annotation.</title>
        <authorList>
            <consortium name="The Broad Institute Genomics Platform"/>
            <consortium name="The Broad Institute Genome Sequencing Center for Infectious Disease"/>
            <person name="Wu L."/>
            <person name="Ma J."/>
        </authorList>
    </citation>
    <scope>NUCLEOTIDE SEQUENCE [LARGE SCALE GENOMIC DNA]</scope>
    <source>
        <strain evidence="3">JCM 17551</strain>
    </source>
</reference>
<keyword evidence="3" id="KW-1185">Reference proteome</keyword>
<evidence type="ECO:0000313" key="2">
    <source>
        <dbReference type="EMBL" id="GAA3928919.1"/>
    </source>
</evidence>
<feature type="transmembrane region" description="Helical" evidence="1">
    <location>
        <begin position="153"/>
        <end position="172"/>
    </location>
</feature>
<accession>A0ABP7MRU7</accession>
<dbReference type="EMBL" id="BAABBN010000007">
    <property type="protein sequence ID" value="GAA3928919.1"/>
    <property type="molecule type" value="Genomic_DNA"/>
</dbReference>
<evidence type="ECO:0008006" key="4">
    <source>
        <dbReference type="Google" id="ProtNLM"/>
    </source>
</evidence>
<proteinExistence type="predicted"/>
<gene>
    <name evidence="2" type="ORF">GCM10022277_26790</name>
</gene>
<evidence type="ECO:0000313" key="3">
    <source>
        <dbReference type="Proteomes" id="UP001501565"/>
    </source>
</evidence>
<organism evidence="2 3">
    <name type="scientific">Litoribacillus peritrichatus</name>
    <dbReference type="NCBI Taxonomy" id="718191"/>
    <lineage>
        <taxon>Bacteria</taxon>
        <taxon>Pseudomonadati</taxon>
        <taxon>Pseudomonadota</taxon>
        <taxon>Gammaproteobacteria</taxon>
        <taxon>Oceanospirillales</taxon>
        <taxon>Oceanospirillaceae</taxon>
        <taxon>Litoribacillus</taxon>
    </lineage>
</organism>
<feature type="transmembrane region" description="Helical" evidence="1">
    <location>
        <begin position="211"/>
        <end position="230"/>
    </location>
</feature>
<protein>
    <recommendedName>
        <fullName evidence="4">Glycine zipper family protein</fullName>
    </recommendedName>
</protein>
<sequence length="346" mass="38312">MSVGIKTRDDVKSALQQLEVQALYFSHESIKNSQARMWYLREIKLMSADTLKAYERGLMSANEAAVLANGMRNDILNKSRSMQTKMGLKYSESLKKQGKVLADLLDQYSIERYKKPFNSLTSELDKEAVFVDVIKAAGRDRGAATRVAYRLKWSARICWVLTAGVAFYNIFTSENKTWATGREVTTLGVGVGGSFAGGAVAGIWLGPIGMAIGAAIGGVFGAVVGNEAYLEFTGPERQASANIVAPNTKMFYTDEKRIASDLVKKSGIVMDEVYKVFLELDSNYNSDADDVALLYVNTIKQQRGSIEQGLRIHKPLNNLLIRILEDGWTSNKEKQTINYLRSLQTS</sequence>
<keyword evidence="1" id="KW-0812">Transmembrane</keyword>
<comment type="caution">
    <text evidence="2">The sequence shown here is derived from an EMBL/GenBank/DDBJ whole genome shotgun (WGS) entry which is preliminary data.</text>
</comment>
<dbReference type="RefSeq" id="WP_344799052.1">
    <property type="nucleotide sequence ID" value="NZ_BAABBN010000007.1"/>
</dbReference>
<keyword evidence="1" id="KW-1133">Transmembrane helix</keyword>
<keyword evidence="1" id="KW-0472">Membrane</keyword>
<dbReference type="Proteomes" id="UP001501565">
    <property type="component" value="Unassembled WGS sequence"/>
</dbReference>
<name>A0ABP7MRU7_9GAMM</name>
<evidence type="ECO:0000256" key="1">
    <source>
        <dbReference type="SAM" id="Phobius"/>
    </source>
</evidence>